<dbReference type="GO" id="GO:0080044">
    <property type="term" value="F:quercetin 7-O-glucosyltransferase activity"/>
    <property type="evidence" value="ECO:0007669"/>
    <property type="project" value="TreeGrafter"/>
</dbReference>
<dbReference type="Pfam" id="PF00201">
    <property type="entry name" value="UDPGT"/>
    <property type="match status" value="3"/>
</dbReference>
<dbReference type="InterPro" id="IPR035595">
    <property type="entry name" value="UDP_glycos_trans_CS"/>
</dbReference>
<evidence type="ECO:0000256" key="5">
    <source>
        <dbReference type="ARBA" id="ARBA00022679"/>
    </source>
</evidence>
<name>A0A6N2L8U6_SALVM</name>
<evidence type="ECO:0000256" key="2">
    <source>
        <dbReference type="ARBA" id="ARBA00009995"/>
    </source>
</evidence>
<reference evidence="7" key="1">
    <citation type="submission" date="2019-03" db="EMBL/GenBank/DDBJ databases">
        <authorList>
            <person name="Mank J."/>
            <person name="Almeida P."/>
        </authorList>
    </citation>
    <scope>NUCLEOTIDE SEQUENCE</scope>
    <source>
        <strain evidence="7">78183</strain>
    </source>
</reference>
<evidence type="ECO:0000256" key="4">
    <source>
        <dbReference type="ARBA" id="ARBA00022676"/>
    </source>
</evidence>
<keyword evidence="5" id="KW-0808">Transferase</keyword>
<evidence type="ECO:0000313" key="7">
    <source>
        <dbReference type="EMBL" id="VFU31796.1"/>
    </source>
</evidence>
<dbReference type="UniPathway" id="UPA00009"/>
<comment type="catalytic activity">
    <reaction evidence="6">
        <text>an anthocyanidin + UDP-alpha-D-glucose + H(+) = an anthocyanidin 3-O-beta-D-glucoside + UDP</text>
        <dbReference type="Rhea" id="RHEA:20093"/>
        <dbReference type="ChEBI" id="CHEBI:15378"/>
        <dbReference type="ChEBI" id="CHEBI:16307"/>
        <dbReference type="ChEBI" id="CHEBI:58223"/>
        <dbReference type="ChEBI" id="CHEBI:58885"/>
        <dbReference type="ChEBI" id="CHEBI:143576"/>
        <dbReference type="EC" id="2.4.1.115"/>
    </reaction>
</comment>
<dbReference type="CDD" id="cd03784">
    <property type="entry name" value="GT1_Gtf-like"/>
    <property type="match status" value="3"/>
</dbReference>
<dbReference type="InterPro" id="IPR002213">
    <property type="entry name" value="UDP_glucos_trans"/>
</dbReference>
<keyword evidence="4" id="KW-0328">Glycosyltransferase</keyword>
<evidence type="ECO:0000256" key="6">
    <source>
        <dbReference type="ARBA" id="ARBA00047606"/>
    </source>
</evidence>
<proteinExistence type="inferred from homology"/>
<evidence type="ECO:0000256" key="3">
    <source>
        <dbReference type="ARBA" id="ARBA00012585"/>
    </source>
</evidence>
<dbReference type="EMBL" id="CAADRP010000768">
    <property type="protein sequence ID" value="VFU31796.1"/>
    <property type="molecule type" value="Genomic_DNA"/>
</dbReference>
<dbReference type="FunFam" id="3.40.50.2000:FF:000065">
    <property type="entry name" value="Glycosyltransferase"/>
    <property type="match status" value="1"/>
</dbReference>
<organism evidence="7">
    <name type="scientific">Salix viminalis</name>
    <name type="common">Common osier</name>
    <name type="synonym">Basket willow</name>
    <dbReference type="NCBI Taxonomy" id="40686"/>
    <lineage>
        <taxon>Eukaryota</taxon>
        <taxon>Viridiplantae</taxon>
        <taxon>Streptophyta</taxon>
        <taxon>Embryophyta</taxon>
        <taxon>Tracheophyta</taxon>
        <taxon>Spermatophyta</taxon>
        <taxon>Magnoliopsida</taxon>
        <taxon>eudicotyledons</taxon>
        <taxon>Gunneridae</taxon>
        <taxon>Pentapetalae</taxon>
        <taxon>rosids</taxon>
        <taxon>fabids</taxon>
        <taxon>Malpighiales</taxon>
        <taxon>Salicaceae</taxon>
        <taxon>Saliceae</taxon>
        <taxon>Salix</taxon>
    </lineage>
</organism>
<dbReference type="FunFam" id="3.40.50.2000:FF:000027">
    <property type="entry name" value="Glycosyltransferase"/>
    <property type="match status" value="1"/>
</dbReference>
<dbReference type="SUPFAM" id="SSF53756">
    <property type="entry name" value="UDP-Glycosyltransferase/glycogen phosphorylase"/>
    <property type="match status" value="7"/>
</dbReference>
<sequence length="1628" mass="181498">MKLLHYKGFHITFVNTEFNHKRLLRSRGPDALDDLPGFHFRTIPDGLPPSDIDATQAIPSLCDAMNKNFLAPFTDLLLKLKNTVSEDNPPITCIVADPFAPVAIRAGEEVGLPVVMYATVNACAYMGFKQLYTLREKGFIPIKDLSDLGNGYLETKVDWAPGMKDVRLKDFPFIQTTDPDDVVFNFVMGAAETSIKARAIALHTFDALDQSIGYNLWKEDRACLQWLDTKEPKSVVYVNFGSITVMTAGQLVEFAMGLANSKISFLWIIRPDLVTGESAVLPAEFAETENRSFITSWCPQEEVLNHPAVGGFLTHSGWGSTIESLCAGVPMVCWPFFADQAMNCRYSCNEWGVGMEIDNNVKREEVKMLVKELMEGGEGSSGLNIVKLARKIAREKEREMGSISKPHVVVIPCPVQGHIKTMLKFAKLLHYKGPDALDDLPGFHFRTIPDGLPPSDIDATQAIPSLCDAMNKNFLAPFTDLLLKLKNTVSEDNPPITCIVADPFAPVAIRAGEEVGLPVVMYATVNACAYMGFKQLYTLREKGFIPIKVQGHIKTMLKFAKLLHYKGLHVTFVNTEFNHKHLSDLSNGYLETKVDCAPGMKDVRLKDFPFIQTTDPDDVVFNFVMGAAETSVKARAIALHTFDALEPEVLDGLSTIFPRVYSIGPLQLLLNQIEDNGLKSIGYNLWKEDRACLQWLDTKEPKSVVYVNFGSITVMTADQLVEFAMGLANSKISFLWIIRPDLVTGESAVLPAEFAETDNRSFITSWCPQEEVLNHPAIVREKEREMGSISKPHVVVIPSPAQGHIKTMLKFAKLLHYKGLHITFVSTEFNHKRLLREMGSISKPHVVVIPCPLQGHIKTMLKFAKLLRYKGLHITFVNTEFNHKRLLRSGGLHAVDDLPGFHFETIPDGLPPSDIDATQSIPSLCDAMNKNFLAPFTDLLLKLKNTVSENNPPITCVVADPFAPFSIKAGEEVGLPVVMYATMNACGYMGFKHLYALREKGFTPIKGHIKTMLKFAKLLHYKGLHVTFVNTEFNHKRLLRSRGPDALDDLPGFHFRTIPDGLPPSDIDATQAIPSLCDAMNKNFLAPFTDLLLKLKNTVSEDNPPITCIVADPFAPVAIRAGEEVGLPVVMYATTNACGYMGFKQLYTLREKGFIIPIKDLSDLSNDYLETKVDCAPGMKDVRLKDFPFIQTTDPDDVVFNFVMGAAETSVKARAIALHTFDALEPEVLDGLSTIFPRVYSIGPLQLLLNQIEENGLKSIGYNLWKEDRACLQWLDTKEPKSVVYVNFGSITVMTADQLVEFAMGLANSKISFLWIIRPDLVTGESAVLPAEFAETENRRLNHPAVGGFLTHSGWGSTIESLCAGVPMVCWPFFSDQTMNCRYSCKEWGVGMQIDNNVKREEVEMLVKELMEGGEVRNEEKMGSKPEADHSMPHIVLIPCPLQSHIKTMLKLAKLFHSKGFHITFVNTEFNHKRFLKSRGPDALDGLPNFRFETIPDGLPPSHIDATQEIDSITMAVENNMLAPFKDLLAKLVNPAVTCIVSDAFMPFTITAAEEAGLKVVMFVSMSACGYMGYKQLHSLKEKGFFPLKDKWRLESGNDFRYWKLSLMNCVLTDESYLRNGYLENTII</sequence>
<dbReference type="Gene3D" id="3.40.50.2000">
    <property type="entry name" value="Glycogen Phosphorylase B"/>
    <property type="match status" value="11"/>
</dbReference>
<gene>
    <name evidence="7" type="ORF">SVIM_LOCUS136381</name>
</gene>
<evidence type="ECO:0000256" key="1">
    <source>
        <dbReference type="ARBA" id="ARBA00004935"/>
    </source>
</evidence>
<dbReference type="GO" id="GO:0047213">
    <property type="term" value="F:anthocyanidin 3-O-glucosyltransferase activity"/>
    <property type="evidence" value="ECO:0007669"/>
    <property type="project" value="UniProtKB-EC"/>
</dbReference>
<dbReference type="PANTHER" id="PTHR11926">
    <property type="entry name" value="GLUCOSYL/GLUCURONOSYL TRANSFERASES"/>
    <property type="match status" value="1"/>
</dbReference>
<dbReference type="EC" id="2.4.1.115" evidence="3"/>
<dbReference type="GO" id="GO:0080043">
    <property type="term" value="F:quercetin 3-O-glucosyltransferase activity"/>
    <property type="evidence" value="ECO:0007669"/>
    <property type="project" value="TreeGrafter"/>
</dbReference>
<protein>
    <recommendedName>
        <fullName evidence="3">anthocyanidin 3-O-glucosyltransferase</fullName>
        <ecNumber evidence="3">2.4.1.115</ecNumber>
    </recommendedName>
</protein>
<dbReference type="PANTHER" id="PTHR11926:SF1498">
    <property type="entry name" value="GLYCOSYLTRANSFERASE"/>
    <property type="match status" value="1"/>
</dbReference>
<comment type="pathway">
    <text evidence="1">Pigment biosynthesis; anthocyanin biosynthesis.</text>
</comment>
<dbReference type="PROSITE" id="PS00375">
    <property type="entry name" value="UDPGT"/>
    <property type="match status" value="1"/>
</dbReference>
<comment type="similarity">
    <text evidence="2">Belongs to the UDP-glycosyltransferase family.</text>
</comment>
<accession>A0A6N2L8U6</accession>
<dbReference type="GO" id="GO:0009718">
    <property type="term" value="P:anthocyanin-containing compound biosynthetic process"/>
    <property type="evidence" value="ECO:0007669"/>
    <property type="project" value="UniProtKB-UniPathway"/>
</dbReference>